<keyword evidence="2" id="KW-1185">Reference proteome</keyword>
<dbReference type="AlphaFoldDB" id="A0A0V0T9G7"/>
<dbReference type="EMBL" id="JYDJ01000418">
    <property type="protein sequence ID" value="KRX35689.1"/>
    <property type="molecule type" value="Genomic_DNA"/>
</dbReference>
<gene>
    <name evidence="1" type="ORF">T05_4874</name>
</gene>
<evidence type="ECO:0000313" key="1">
    <source>
        <dbReference type="EMBL" id="KRX35689.1"/>
    </source>
</evidence>
<organism evidence="1 2">
    <name type="scientific">Trichinella murrelli</name>
    <dbReference type="NCBI Taxonomy" id="144512"/>
    <lineage>
        <taxon>Eukaryota</taxon>
        <taxon>Metazoa</taxon>
        <taxon>Ecdysozoa</taxon>
        <taxon>Nematoda</taxon>
        <taxon>Enoplea</taxon>
        <taxon>Dorylaimia</taxon>
        <taxon>Trichinellida</taxon>
        <taxon>Trichinellidae</taxon>
        <taxon>Trichinella</taxon>
    </lineage>
</organism>
<protein>
    <submittedName>
        <fullName evidence="1">Uncharacterized protein</fullName>
    </submittedName>
</protein>
<name>A0A0V0T9G7_9BILA</name>
<dbReference type="Proteomes" id="UP000055048">
    <property type="component" value="Unassembled WGS sequence"/>
</dbReference>
<accession>A0A0V0T9G7</accession>
<sequence length="273" mass="30802">MENTPTQNTRVRRYTRAGVYCEQLLHRKRQASRSSTRSLTCRPISRHLLSNTPHCFADPSNASTHFTSLSTVLYTAWCGRYQILPVCSFWPLTSPAHPVFFDHSGVLKSFLMLLLRIVICAQLESSCQVTESHGAFTTVPLSTVNCCMVTCGEALTKSCVKFSSCCLTEMESSSQKFFHFRSVSSSIWAQLTWYFAIGNGVTALKTTHPNVVSIATGLLWSPHKIFSPRKQPCNCRDVSNLCFGRERIEYYHKSLWDLVPQLDSWLGTHVGDM</sequence>
<proteinExistence type="predicted"/>
<reference evidence="1 2" key="1">
    <citation type="submission" date="2015-01" db="EMBL/GenBank/DDBJ databases">
        <title>Evolution of Trichinella species and genotypes.</title>
        <authorList>
            <person name="Korhonen P.K."/>
            <person name="Edoardo P."/>
            <person name="Giuseppe L.R."/>
            <person name="Gasser R.B."/>
        </authorList>
    </citation>
    <scope>NUCLEOTIDE SEQUENCE [LARGE SCALE GENOMIC DNA]</scope>
    <source>
        <strain evidence="1">ISS417</strain>
    </source>
</reference>
<evidence type="ECO:0000313" key="2">
    <source>
        <dbReference type="Proteomes" id="UP000055048"/>
    </source>
</evidence>
<comment type="caution">
    <text evidence="1">The sequence shown here is derived from an EMBL/GenBank/DDBJ whole genome shotgun (WGS) entry which is preliminary data.</text>
</comment>